<feature type="domain" description="SIS" evidence="9">
    <location>
        <begin position="320"/>
        <end position="465"/>
    </location>
</feature>
<reference evidence="10 11" key="1">
    <citation type="journal article" date="2018" name="Nat. Biotechnol.">
        <title>A standardized bacterial taxonomy based on genome phylogeny substantially revises the tree of life.</title>
        <authorList>
            <person name="Parks D.H."/>
            <person name="Chuvochina M."/>
            <person name="Waite D.W."/>
            <person name="Rinke C."/>
            <person name="Skarshewski A."/>
            <person name="Chaumeil P.A."/>
            <person name="Hugenholtz P."/>
        </authorList>
    </citation>
    <scope>NUCLEOTIDE SEQUENCE [LARGE SCALE GENOMIC DNA]</scope>
    <source>
        <strain evidence="10">UBA9152</strain>
    </source>
</reference>
<keyword evidence="4" id="KW-0032">Aminotransferase</keyword>
<evidence type="ECO:0000256" key="7">
    <source>
        <dbReference type="ARBA" id="ARBA00022962"/>
    </source>
</evidence>
<dbReference type="GO" id="GO:0005829">
    <property type="term" value="C:cytosol"/>
    <property type="evidence" value="ECO:0007669"/>
    <property type="project" value="TreeGrafter"/>
</dbReference>
<dbReference type="EC" id="2.6.1.16" evidence="2"/>
<dbReference type="NCBIfam" id="TIGR01135">
    <property type="entry name" value="glmS"/>
    <property type="match status" value="1"/>
</dbReference>
<dbReference type="CDD" id="cd05008">
    <property type="entry name" value="SIS_GlmS_GlmD_1"/>
    <property type="match status" value="1"/>
</dbReference>
<evidence type="ECO:0000256" key="2">
    <source>
        <dbReference type="ARBA" id="ARBA00012916"/>
    </source>
</evidence>
<dbReference type="GO" id="GO:0006002">
    <property type="term" value="P:fructose 6-phosphate metabolic process"/>
    <property type="evidence" value="ECO:0007669"/>
    <property type="project" value="TreeGrafter"/>
</dbReference>
<dbReference type="FunFam" id="3.40.50.10490:FF:000001">
    <property type="entry name" value="Glutamine--fructose-6-phosphate aminotransferase [isomerizing]"/>
    <property type="match status" value="1"/>
</dbReference>
<comment type="catalytic activity">
    <reaction evidence="1">
        <text>D-fructose 6-phosphate + L-glutamine = D-glucosamine 6-phosphate + L-glutamate</text>
        <dbReference type="Rhea" id="RHEA:13237"/>
        <dbReference type="ChEBI" id="CHEBI:29985"/>
        <dbReference type="ChEBI" id="CHEBI:58359"/>
        <dbReference type="ChEBI" id="CHEBI:58725"/>
        <dbReference type="ChEBI" id="CHEBI:61527"/>
        <dbReference type="EC" id="2.6.1.16"/>
    </reaction>
</comment>
<dbReference type="EMBL" id="DMNG01000161">
    <property type="protein sequence ID" value="HAN24818.1"/>
    <property type="molecule type" value="Genomic_DNA"/>
</dbReference>
<gene>
    <name evidence="10" type="primary">glmS</name>
    <name evidence="10" type="ORF">DCP95_09645</name>
</gene>
<dbReference type="InterPro" id="IPR017932">
    <property type="entry name" value="GATase_2_dom"/>
</dbReference>
<dbReference type="Gene3D" id="3.60.20.10">
    <property type="entry name" value="Glutamine Phosphoribosylpyrophosphate, subunit 1, domain 1"/>
    <property type="match status" value="1"/>
</dbReference>
<dbReference type="InterPro" id="IPR029055">
    <property type="entry name" value="Ntn_hydrolases_N"/>
</dbReference>
<evidence type="ECO:0000313" key="10">
    <source>
        <dbReference type="EMBL" id="HAN24818.1"/>
    </source>
</evidence>
<dbReference type="InterPro" id="IPR005855">
    <property type="entry name" value="GFAT"/>
</dbReference>
<dbReference type="GO" id="GO:0097367">
    <property type="term" value="F:carbohydrate derivative binding"/>
    <property type="evidence" value="ECO:0007669"/>
    <property type="project" value="InterPro"/>
</dbReference>
<dbReference type="Proteomes" id="UP000257479">
    <property type="component" value="Unassembled WGS sequence"/>
</dbReference>
<dbReference type="InterPro" id="IPR001347">
    <property type="entry name" value="SIS_dom"/>
</dbReference>
<dbReference type="PANTHER" id="PTHR10937">
    <property type="entry name" value="GLUCOSAMINE--FRUCTOSE-6-PHOSPHATE AMINOTRANSFERASE, ISOMERIZING"/>
    <property type="match status" value="1"/>
</dbReference>
<dbReference type="NCBIfam" id="NF001484">
    <property type="entry name" value="PRK00331.1"/>
    <property type="match status" value="1"/>
</dbReference>
<dbReference type="GO" id="GO:0006047">
    <property type="term" value="P:UDP-N-acetylglucosamine metabolic process"/>
    <property type="evidence" value="ECO:0007669"/>
    <property type="project" value="TreeGrafter"/>
</dbReference>
<evidence type="ECO:0000256" key="6">
    <source>
        <dbReference type="ARBA" id="ARBA00022737"/>
    </source>
</evidence>
<keyword evidence="7" id="KW-0315">Glutamine amidotransferase</keyword>
<keyword evidence="6" id="KW-0677">Repeat</keyword>
<dbReference type="GO" id="GO:0006487">
    <property type="term" value="P:protein N-linked glycosylation"/>
    <property type="evidence" value="ECO:0007669"/>
    <property type="project" value="TreeGrafter"/>
</dbReference>
<feature type="domain" description="SIS" evidence="9">
    <location>
        <begin position="147"/>
        <end position="286"/>
    </location>
</feature>
<organism evidence="10 11">
    <name type="scientific">Microbacterium ginsengisoli</name>
    <dbReference type="NCBI Taxonomy" id="400772"/>
    <lineage>
        <taxon>Bacteria</taxon>
        <taxon>Bacillati</taxon>
        <taxon>Actinomycetota</taxon>
        <taxon>Actinomycetes</taxon>
        <taxon>Micrococcales</taxon>
        <taxon>Microbacteriaceae</taxon>
        <taxon>Microbacterium</taxon>
    </lineage>
</organism>
<dbReference type="Gene3D" id="3.40.50.10490">
    <property type="entry name" value="Glucose-6-phosphate isomerase like protein, domain 1"/>
    <property type="match status" value="2"/>
</dbReference>
<dbReference type="PROSITE" id="PS51464">
    <property type="entry name" value="SIS"/>
    <property type="match status" value="2"/>
</dbReference>
<evidence type="ECO:0000256" key="5">
    <source>
        <dbReference type="ARBA" id="ARBA00022679"/>
    </source>
</evidence>
<feature type="domain" description="Glutamine amidotransferase type-2" evidence="8">
    <location>
        <begin position="1"/>
        <end position="80"/>
    </location>
</feature>
<dbReference type="AlphaFoldDB" id="A0A3C1KEB6"/>
<name>A0A3C1KEB6_9MICO</name>
<dbReference type="PROSITE" id="PS51278">
    <property type="entry name" value="GATASE_TYPE_2"/>
    <property type="match status" value="1"/>
</dbReference>
<dbReference type="CDD" id="cd05009">
    <property type="entry name" value="SIS_GlmS_GlmD_2"/>
    <property type="match status" value="1"/>
</dbReference>
<dbReference type="PANTHER" id="PTHR10937:SF0">
    <property type="entry name" value="GLUTAMINE--FRUCTOSE-6-PHOSPHATE TRANSAMINASE (ISOMERIZING)"/>
    <property type="match status" value="1"/>
</dbReference>
<dbReference type="InterPro" id="IPR035466">
    <property type="entry name" value="GlmS/AgaS_SIS"/>
</dbReference>
<evidence type="ECO:0000313" key="11">
    <source>
        <dbReference type="Proteomes" id="UP000257479"/>
    </source>
</evidence>
<sequence length="475" mass="50940">SGALVEAFRATVAKLDGAFTLLAMHQDQPGLVVGARRNSPLVIGLGEGENFLGSDVAAFVEHTRHALAIGQDEIVAITPEGVTVTDFHGEPVEVEPFEVTWDASAAEKGGWSSFMAKEVSEEPEAVANTLRGRIRHGAVEIPELDGLDELFASVSRIVVIACGTAAYAGQVGKYALEKWANVPVEVELSHEFRYRDPVLDANTLVVSISQSGETMDTLMAVKYARERGAKTLSICNTQGATIPRESDAIVYTHAGPEVAVASTKAFTAQITALYLLALHVARVRGSLSPTEIAQHVLELEAIPEKIQRVLDREHDRTTQLARWMADTRSVLFLGRNVGYPIALEGALKLKEISYIHAEGFAAGELKHGPIALIEPGQPVFVLVPSPRGSSVIHDKVVSNIQEIRARGARVIVIAEEGDAAVLPFADEVLHIPLAGPLFEPLLAVVPLHIFAMGLASAKGLDVDQPRNLAKSVTVE</sequence>
<proteinExistence type="predicted"/>
<evidence type="ECO:0000259" key="9">
    <source>
        <dbReference type="PROSITE" id="PS51464"/>
    </source>
</evidence>
<dbReference type="InterPro" id="IPR046348">
    <property type="entry name" value="SIS_dom_sf"/>
</dbReference>
<feature type="non-terminal residue" evidence="10">
    <location>
        <position position="1"/>
    </location>
</feature>
<keyword evidence="5" id="KW-0808">Transferase</keyword>
<dbReference type="SUPFAM" id="SSF56235">
    <property type="entry name" value="N-terminal nucleophile aminohydrolases (Ntn hydrolases)"/>
    <property type="match status" value="1"/>
</dbReference>
<comment type="caution">
    <text evidence="10">The sequence shown here is derived from an EMBL/GenBank/DDBJ whole genome shotgun (WGS) entry which is preliminary data.</text>
</comment>
<dbReference type="Pfam" id="PF01380">
    <property type="entry name" value="SIS"/>
    <property type="match status" value="2"/>
</dbReference>
<evidence type="ECO:0000256" key="3">
    <source>
        <dbReference type="ARBA" id="ARBA00016090"/>
    </source>
</evidence>
<evidence type="ECO:0000259" key="8">
    <source>
        <dbReference type="PROSITE" id="PS51278"/>
    </source>
</evidence>
<evidence type="ECO:0000256" key="4">
    <source>
        <dbReference type="ARBA" id="ARBA00022576"/>
    </source>
</evidence>
<dbReference type="GO" id="GO:0004360">
    <property type="term" value="F:glutamine-fructose-6-phosphate transaminase (isomerizing) activity"/>
    <property type="evidence" value="ECO:0007669"/>
    <property type="project" value="UniProtKB-EC"/>
</dbReference>
<dbReference type="SUPFAM" id="SSF53697">
    <property type="entry name" value="SIS domain"/>
    <property type="match status" value="1"/>
</dbReference>
<evidence type="ECO:0000256" key="1">
    <source>
        <dbReference type="ARBA" id="ARBA00001031"/>
    </source>
</evidence>
<dbReference type="InterPro" id="IPR035490">
    <property type="entry name" value="GlmS/FrlB_SIS"/>
</dbReference>
<protein>
    <recommendedName>
        <fullName evidence="3">Glutamine--fructose-6-phosphate aminotransferase [isomerizing]</fullName>
        <ecNumber evidence="2">2.6.1.16</ecNumber>
    </recommendedName>
</protein>
<accession>A0A3C1KEB6</accession>